<proteinExistence type="inferred from homology"/>
<keyword evidence="2" id="KW-0813">Transport</keyword>
<dbReference type="SMART" id="SM00382">
    <property type="entry name" value="AAA"/>
    <property type="match status" value="1"/>
</dbReference>
<evidence type="ECO:0000256" key="4">
    <source>
        <dbReference type="ARBA" id="ARBA00022840"/>
    </source>
</evidence>
<dbReference type="Pfam" id="PF00005">
    <property type="entry name" value="ABC_tran"/>
    <property type="match status" value="1"/>
</dbReference>
<dbReference type="AlphaFoldDB" id="A0A381RE36"/>
<keyword evidence="4" id="KW-0067">ATP-binding</keyword>
<dbReference type="EMBL" id="UINC01001810">
    <property type="protein sequence ID" value="SUZ89218.1"/>
    <property type="molecule type" value="Genomic_DNA"/>
</dbReference>
<gene>
    <name evidence="6" type="ORF">METZ01_LOCUS42072</name>
</gene>
<feature type="domain" description="ABC transporter" evidence="5">
    <location>
        <begin position="2"/>
        <end position="249"/>
    </location>
</feature>
<evidence type="ECO:0000256" key="2">
    <source>
        <dbReference type="ARBA" id="ARBA00022448"/>
    </source>
</evidence>
<reference evidence="6" key="1">
    <citation type="submission" date="2018-05" db="EMBL/GenBank/DDBJ databases">
        <authorList>
            <person name="Lanie J.A."/>
            <person name="Ng W.-L."/>
            <person name="Kazmierczak K.M."/>
            <person name="Andrzejewski T.M."/>
            <person name="Davidsen T.M."/>
            <person name="Wayne K.J."/>
            <person name="Tettelin H."/>
            <person name="Glass J.I."/>
            <person name="Rusch D."/>
            <person name="Podicherti R."/>
            <person name="Tsui H.-C.T."/>
            <person name="Winkler M.E."/>
        </authorList>
    </citation>
    <scope>NUCLEOTIDE SEQUENCE</scope>
</reference>
<dbReference type="InterPro" id="IPR003439">
    <property type="entry name" value="ABC_transporter-like_ATP-bd"/>
</dbReference>
<dbReference type="GO" id="GO:0016887">
    <property type="term" value="F:ATP hydrolysis activity"/>
    <property type="evidence" value="ECO:0007669"/>
    <property type="project" value="InterPro"/>
</dbReference>
<dbReference type="InterPro" id="IPR027417">
    <property type="entry name" value="P-loop_NTPase"/>
</dbReference>
<evidence type="ECO:0000256" key="1">
    <source>
        <dbReference type="ARBA" id="ARBA00005417"/>
    </source>
</evidence>
<evidence type="ECO:0000259" key="5">
    <source>
        <dbReference type="PROSITE" id="PS50893"/>
    </source>
</evidence>
<dbReference type="GO" id="GO:0005524">
    <property type="term" value="F:ATP binding"/>
    <property type="evidence" value="ECO:0007669"/>
    <property type="project" value="UniProtKB-KW"/>
</dbReference>
<dbReference type="InterPro" id="IPR003593">
    <property type="entry name" value="AAA+_ATPase"/>
</dbReference>
<dbReference type="InterPro" id="IPR050763">
    <property type="entry name" value="ABC_transporter_ATP-binding"/>
</dbReference>
<name>A0A381RE36_9ZZZZ</name>
<dbReference type="Gene3D" id="3.40.50.300">
    <property type="entry name" value="P-loop containing nucleotide triphosphate hydrolases"/>
    <property type="match status" value="1"/>
</dbReference>
<keyword evidence="3" id="KW-0547">Nucleotide-binding</keyword>
<dbReference type="PROSITE" id="PS50893">
    <property type="entry name" value="ABC_TRANSPORTER_2"/>
    <property type="match status" value="1"/>
</dbReference>
<evidence type="ECO:0000256" key="3">
    <source>
        <dbReference type="ARBA" id="ARBA00022741"/>
    </source>
</evidence>
<dbReference type="PANTHER" id="PTHR42711">
    <property type="entry name" value="ABC TRANSPORTER ATP-BINDING PROTEIN"/>
    <property type="match status" value="1"/>
</dbReference>
<dbReference type="PANTHER" id="PTHR42711:SF5">
    <property type="entry name" value="ABC TRANSPORTER ATP-BINDING PROTEIN NATA"/>
    <property type="match status" value="1"/>
</dbReference>
<protein>
    <recommendedName>
        <fullName evidence="5">ABC transporter domain-containing protein</fullName>
    </recommendedName>
</protein>
<dbReference type="SUPFAM" id="SSF52540">
    <property type="entry name" value="P-loop containing nucleoside triphosphate hydrolases"/>
    <property type="match status" value="1"/>
</dbReference>
<accession>A0A381RE36</accession>
<evidence type="ECO:0000313" key="6">
    <source>
        <dbReference type="EMBL" id="SUZ89218.1"/>
    </source>
</evidence>
<comment type="similarity">
    <text evidence="1">Belongs to the ABC transporter superfamily.</text>
</comment>
<organism evidence="6">
    <name type="scientific">marine metagenome</name>
    <dbReference type="NCBI Taxonomy" id="408172"/>
    <lineage>
        <taxon>unclassified sequences</taxon>
        <taxon>metagenomes</taxon>
        <taxon>ecological metagenomes</taxon>
    </lineage>
</organism>
<sequence>MIQVQNLVKDFKLTRKIRKEMGEGFKNRKTLRAVNNISFTCQPGRIFALLGPNGAGKTTTLRMIATMLKPTSGTIEVGGYDCQKNPQKIREKIGFMTGQTALYDRLTPYEMVKYIADLHGIDSSVFESRKDKIFEMLKIHEFANRRIARLSSGMKQKTSIARTIIHDPDVMVFDEPTTGLDVMTSRAIIKLIRSCKDEGKTVIFSSHRMGEVNQVCDDMAIIYKGSLFFNGGLDKFKSEMTHETFEDEFIHMVGEA</sequence>